<keyword evidence="2" id="KW-1185">Reference proteome</keyword>
<organism evidence="1 2">
    <name type="scientific">Candolleomyces aberdarensis</name>
    <dbReference type="NCBI Taxonomy" id="2316362"/>
    <lineage>
        <taxon>Eukaryota</taxon>
        <taxon>Fungi</taxon>
        <taxon>Dikarya</taxon>
        <taxon>Basidiomycota</taxon>
        <taxon>Agaricomycotina</taxon>
        <taxon>Agaricomycetes</taxon>
        <taxon>Agaricomycetidae</taxon>
        <taxon>Agaricales</taxon>
        <taxon>Agaricineae</taxon>
        <taxon>Psathyrellaceae</taxon>
        <taxon>Candolleomyces</taxon>
    </lineage>
</organism>
<dbReference type="InterPro" id="IPR032675">
    <property type="entry name" value="LRR_dom_sf"/>
</dbReference>
<protein>
    <submittedName>
        <fullName evidence="1">Uncharacterized protein</fullName>
    </submittedName>
</protein>
<accession>A0A4Q2DG32</accession>
<evidence type="ECO:0000313" key="2">
    <source>
        <dbReference type="Proteomes" id="UP000290288"/>
    </source>
</evidence>
<evidence type="ECO:0000313" key="1">
    <source>
        <dbReference type="EMBL" id="RXW18082.1"/>
    </source>
</evidence>
<dbReference type="Gene3D" id="3.80.10.10">
    <property type="entry name" value="Ribonuclease Inhibitor"/>
    <property type="match status" value="1"/>
</dbReference>
<sequence>MTTIVKSLPNEILEFVFIFAHPEVDVFHDEYFGGSSTWTLSHVSRRWRSVVLGSKLLWSRLLLQGRPYHTLQAVSLISRLCLAVARSAPIPFSVRVTDLEESDSDDVVPDPDPSLTHRNVWERGVMFGPIFANAYRLETFLEEDSFIDSAYRTLSLFPMPFPALRVLQLNGEAISGGIGEDIHIPRIAPVLRKLHLTRFKLDEEYQAMVFSNLNLPWGQITHLTADCCNFEEAETGEKQLLHIQMFLNNFPNLQILTWLFDEDKEEEEDWDVGDVELDGKELKTLNIRGMNSVTVPLLGRTRAPNLQKLQLDLLDGPYAQDWQSEDSEYTTSEASQRSWSPHIWEPGFLKTISNFIDRLHDKGSMTSLVLHGFYDLPVLDWIQQLPNLQVLSVHLMNRALVKYLTWSESYRTLPFLELLTWSFDSVATKVEDQRIVKMVKSRTNPTPSSVTAPQTRLIRIRLLHEPQDAEIIKKSFLVKYLEAVTLISLEIVDLEDIEWHPLRLYT</sequence>
<comment type="caution">
    <text evidence="1">The sequence shown here is derived from an EMBL/GenBank/DDBJ whole genome shotgun (WGS) entry which is preliminary data.</text>
</comment>
<gene>
    <name evidence="1" type="ORF">EST38_g7769</name>
</gene>
<dbReference type="OrthoDB" id="2849515at2759"/>
<dbReference type="Proteomes" id="UP000290288">
    <property type="component" value="Unassembled WGS sequence"/>
</dbReference>
<reference evidence="1 2" key="1">
    <citation type="submission" date="2019-01" db="EMBL/GenBank/DDBJ databases">
        <title>Draft genome sequence of Psathyrella aberdarensis IHI B618.</title>
        <authorList>
            <person name="Buettner E."/>
            <person name="Kellner H."/>
        </authorList>
    </citation>
    <scope>NUCLEOTIDE SEQUENCE [LARGE SCALE GENOMIC DNA]</scope>
    <source>
        <strain evidence="1 2">IHI B618</strain>
    </source>
</reference>
<name>A0A4Q2DG32_9AGAR</name>
<dbReference type="EMBL" id="SDEE01000292">
    <property type="protein sequence ID" value="RXW18082.1"/>
    <property type="molecule type" value="Genomic_DNA"/>
</dbReference>
<dbReference type="AlphaFoldDB" id="A0A4Q2DG32"/>
<dbReference type="SUPFAM" id="SSF52047">
    <property type="entry name" value="RNI-like"/>
    <property type="match status" value="1"/>
</dbReference>
<proteinExistence type="predicted"/>